<evidence type="ECO:0000256" key="1">
    <source>
        <dbReference type="SAM" id="Coils"/>
    </source>
</evidence>
<proteinExistence type="predicted"/>
<evidence type="ECO:0000313" key="2">
    <source>
        <dbReference type="EMBL" id="KAB3531862.1"/>
    </source>
</evidence>
<comment type="caution">
    <text evidence="2">The sequence shown here is derived from an EMBL/GenBank/DDBJ whole genome shotgun (WGS) entry which is preliminary data.</text>
</comment>
<evidence type="ECO:0000313" key="3">
    <source>
        <dbReference type="Proteomes" id="UP000465601"/>
    </source>
</evidence>
<gene>
    <name evidence="2" type="ORF">F8153_03855</name>
</gene>
<evidence type="ECO:0008006" key="4">
    <source>
        <dbReference type="Google" id="ProtNLM"/>
    </source>
</evidence>
<dbReference type="Proteomes" id="UP000465601">
    <property type="component" value="Unassembled WGS sequence"/>
</dbReference>
<name>A0A833HQP1_9FIRM</name>
<organism evidence="2 3">
    <name type="scientific">Alkaliphilus serpentinus</name>
    <dbReference type="NCBI Taxonomy" id="1482731"/>
    <lineage>
        <taxon>Bacteria</taxon>
        <taxon>Bacillati</taxon>
        <taxon>Bacillota</taxon>
        <taxon>Clostridia</taxon>
        <taxon>Peptostreptococcales</taxon>
        <taxon>Natronincolaceae</taxon>
        <taxon>Alkaliphilus</taxon>
    </lineage>
</organism>
<dbReference type="EMBL" id="WBZB01000012">
    <property type="protein sequence ID" value="KAB3531862.1"/>
    <property type="molecule type" value="Genomic_DNA"/>
</dbReference>
<feature type="coiled-coil region" evidence="1">
    <location>
        <begin position="105"/>
        <end position="132"/>
    </location>
</feature>
<reference evidence="2 3" key="1">
    <citation type="submission" date="2019-10" db="EMBL/GenBank/DDBJ databases">
        <title>Alkaliphilus serpentinus sp. nov. and Alkaliphilus pronyensis sp. nov., two novel anaerobic alkaliphilic species isolated from the serpentinized-hosted hydrothermal field of the Prony Bay (New Caledonia).</title>
        <authorList>
            <person name="Postec A."/>
        </authorList>
    </citation>
    <scope>NUCLEOTIDE SEQUENCE [LARGE SCALE GENOMIC DNA]</scope>
    <source>
        <strain evidence="2 3">LacT</strain>
    </source>
</reference>
<sequence length="468" mass="55467">MKKKSIAGVALTIILVISFSTISYTQSYRRTITAWFNNIGVELDGEVLQLEKEPFIFDNQLYMPIEELADHLYINYLYDEEEGLVKLDTNRLYSEDPDTSVIPVAFQKHYEMEALKRQVAELQREVELLQDDRFPFQRIASVSEMEEYLRENFKNLGDLNIDLRFTQLGQDKYYFNAAFSNDTTQWGELDRRTIENWVDDILYVTRKLFNPNAEIQGSIKYKNITSGTIYASYYTRGNRLYFDFKLADHKESQEVDGVKVETNLKKSLKYYSNEMFNYQVFVNKNDVDVIVNAEKQRFDDWSPTTKMQYLKRLRTEIFEINENVNINGKIIDEVTGKTLLSFSIVNNQIRSADLIVEVEEYLNKNYKDFYYRHGFDFTYKIYESFGDAFEIVIEGDFADSDEEWQDVEDDGEYSLRQFIQKSFRYVDSIYDVDIFGELQDENLKSISNLEYYREEDHSQRALLPIIFQ</sequence>
<dbReference type="RefSeq" id="WP_151865042.1">
    <property type="nucleotide sequence ID" value="NZ_WBZB01000012.1"/>
</dbReference>
<dbReference type="AlphaFoldDB" id="A0A833HQP1"/>
<accession>A0A833HQP1</accession>
<keyword evidence="1" id="KW-0175">Coiled coil</keyword>
<dbReference type="OrthoDB" id="2353630at2"/>
<protein>
    <recommendedName>
        <fullName evidence="4">Copper amine oxidase-like N-terminal domain-containing protein</fullName>
    </recommendedName>
</protein>
<keyword evidence="3" id="KW-1185">Reference proteome</keyword>